<proteinExistence type="predicted"/>
<accession>A0A160V9L0</accession>
<name>A0A160V9L0_9ZZZZ</name>
<sequence length="57" mass="6313">MRSFDLARGEEGQSHLDVYFNDRLVLSTKGRAGQSDSLDAKEIEGLISEWKAKAAKS</sequence>
<protein>
    <submittedName>
        <fullName evidence="1">Uncharacterized protein</fullName>
    </submittedName>
</protein>
<dbReference type="EMBL" id="FAXA01000307">
    <property type="protein sequence ID" value="CUV02764.1"/>
    <property type="molecule type" value="Genomic_DNA"/>
</dbReference>
<organism evidence="1">
    <name type="scientific">hydrothermal vent metagenome</name>
    <dbReference type="NCBI Taxonomy" id="652676"/>
    <lineage>
        <taxon>unclassified sequences</taxon>
        <taxon>metagenomes</taxon>
        <taxon>ecological metagenomes</taxon>
    </lineage>
</organism>
<gene>
    <name evidence="1" type="ORF">MGWOODY_Clf1887</name>
</gene>
<reference evidence="1" key="1">
    <citation type="submission" date="2015-10" db="EMBL/GenBank/DDBJ databases">
        <authorList>
            <person name="Gilbert D.G."/>
        </authorList>
    </citation>
    <scope>NUCLEOTIDE SEQUENCE</scope>
</reference>
<dbReference type="AlphaFoldDB" id="A0A160V9L0"/>
<evidence type="ECO:0000313" key="1">
    <source>
        <dbReference type="EMBL" id="CUV02764.1"/>
    </source>
</evidence>